<dbReference type="EMBL" id="HAHN01000065">
    <property type="protein sequence ID" value="SNX33203.1"/>
    <property type="molecule type" value="Transcribed_RNA"/>
</dbReference>
<evidence type="ECO:0000256" key="1">
    <source>
        <dbReference type="SAM" id="SignalP"/>
    </source>
</evidence>
<dbReference type="AlphaFoldDB" id="A0A4Q8K5K9"/>
<name>A0A4Q8K5K9_9ARAC</name>
<protein>
    <submittedName>
        <fullName evidence="2">U66-Liphistoxin-Lth1a_1</fullName>
    </submittedName>
    <submittedName>
        <fullName evidence="3">U94-Liphistoxin-Lth1d_1</fullName>
    </submittedName>
</protein>
<dbReference type="EMBL" id="HAHN01000053">
    <property type="protein sequence ID" value="SNX33100.1"/>
    <property type="molecule type" value="Transcribed_RNA"/>
</dbReference>
<dbReference type="EMBL" id="HAHM01000175">
    <property type="protein sequence ID" value="SNX34572.1"/>
    <property type="molecule type" value="Transcribed_RNA"/>
</dbReference>
<evidence type="ECO:0000313" key="3">
    <source>
        <dbReference type="EMBL" id="SNX34572.1"/>
    </source>
</evidence>
<feature type="chain" id="PRO_5036120002" evidence="1">
    <location>
        <begin position="20"/>
        <end position="116"/>
    </location>
</feature>
<feature type="signal peptide" evidence="1">
    <location>
        <begin position="1"/>
        <end position="19"/>
    </location>
</feature>
<sequence>MQLQLVITCFTALVVTVASQMTGESTYACSEGCYPDVCQTVKCGLREGECTNGTVREGAGICGCCNNCIETLCEGECCDPLPGYGVPTPVKYCDYGLTCDCERKVCVPCPTCVPQG</sequence>
<keyword evidence="1" id="KW-0732">Signal</keyword>
<reference evidence="3" key="1">
    <citation type="submission" date="2017-05" db="EMBL/GenBank/DDBJ databases">
        <authorList>
            <person name="QRISCLOUD D."/>
        </authorList>
    </citation>
    <scope>NUCLEOTIDE SEQUENCE</scope>
</reference>
<proteinExistence type="predicted"/>
<organism evidence="3">
    <name type="scientific">Liphistius thaleban</name>
    <dbReference type="NCBI Taxonomy" id="1905330"/>
    <lineage>
        <taxon>Eukaryota</taxon>
        <taxon>Metazoa</taxon>
        <taxon>Ecdysozoa</taxon>
        <taxon>Arthropoda</taxon>
        <taxon>Chelicerata</taxon>
        <taxon>Arachnida</taxon>
        <taxon>Araneae</taxon>
        <taxon>Mesothelae</taxon>
        <taxon>Liphistiidae</taxon>
        <taxon>Liphistius</taxon>
    </lineage>
</organism>
<accession>A0A4Q8K5K9</accession>
<reference evidence="3" key="2">
    <citation type="submission" date="2019-05" db="EMBL/GenBank/DDBJ databases">
        <title>Unravelling the molecular evolution of spider venoms.</title>
        <authorList>
            <person name="Pineda S."/>
        </authorList>
    </citation>
    <scope>NUCLEOTIDE SEQUENCE</scope>
</reference>
<evidence type="ECO:0000313" key="2">
    <source>
        <dbReference type="EMBL" id="SNX33100.1"/>
    </source>
</evidence>